<keyword evidence="4" id="KW-1133">Transmembrane helix</keyword>
<dbReference type="Gene3D" id="2.20.70.70">
    <property type="match status" value="1"/>
</dbReference>
<keyword evidence="8" id="KW-1185">Reference proteome</keyword>
<proteinExistence type="inferred from homology"/>
<feature type="domain" description="Penicillin-binding protein transpeptidase" evidence="5">
    <location>
        <begin position="261"/>
        <end position="552"/>
    </location>
</feature>
<dbReference type="Gene3D" id="3.30.450.330">
    <property type="match status" value="1"/>
</dbReference>
<dbReference type="SUPFAM" id="SSF56519">
    <property type="entry name" value="Penicillin binding protein dimerisation domain"/>
    <property type="match status" value="1"/>
</dbReference>
<feature type="transmembrane region" description="Helical" evidence="4">
    <location>
        <begin position="12"/>
        <end position="33"/>
    </location>
</feature>
<organism evidence="7 8">
    <name type="scientific">Facklamia lactis</name>
    <dbReference type="NCBI Taxonomy" id="2749967"/>
    <lineage>
        <taxon>Bacteria</taxon>
        <taxon>Bacillati</taxon>
        <taxon>Bacillota</taxon>
        <taxon>Bacilli</taxon>
        <taxon>Lactobacillales</taxon>
        <taxon>Aerococcaceae</taxon>
        <taxon>Facklamia</taxon>
    </lineage>
</organism>
<dbReference type="InterPro" id="IPR036138">
    <property type="entry name" value="PBP_dimer_sf"/>
</dbReference>
<keyword evidence="3 4" id="KW-0472">Membrane</keyword>
<dbReference type="Gene3D" id="3.30.70.2110">
    <property type="match status" value="1"/>
</dbReference>
<dbReference type="Proteomes" id="UP000721415">
    <property type="component" value="Unassembled WGS sequence"/>
</dbReference>
<dbReference type="PANTHER" id="PTHR30627">
    <property type="entry name" value="PEPTIDOGLYCAN D,D-TRANSPEPTIDASE"/>
    <property type="match status" value="1"/>
</dbReference>
<dbReference type="Pfam" id="PF03717">
    <property type="entry name" value="PBP_dimer"/>
    <property type="match status" value="1"/>
</dbReference>
<name>A0ABS0LQN6_9LACT</name>
<evidence type="ECO:0000256" key="3">
    <source>
        <dbReference type="ARBA" id="ARBA00023136"/>
    </source>
</evidence>
<dbReference type="InterPro" id="IPR001460">
    <property type="entry name" value="PCN-bd_Tpept"/>
</dbReference>
<dbReference type="InterPro" id="IPR005311">
    <property type="entry name" value="PBP_dimer"/>
</dbReference>
<gene>
    <name evidence="7" type="ORF">HZY91_02095</name>
</gene>
<comment type="subcellular location">
    <subcellularLocation>
        <location evidence="1">Cell membrane</location>
        <topology evidence="1">Single-pass membrane protein</topology>
    </subcellularLocation>
</comment>
<evidence type="ECO:0000313" key="7">
    <source>
        <dbReference type="EMBL" id="MBG9985681.1"/>
    </source>
</evidence>
<dbReference type="Gene3D" id="3.90.1310.10">
    <property type="entry name" value="Penicillin-binding protein 2a (Domain 2)"/>
    <property type="match status" value="1"/>
</dbReference>
<reference evidence="7 8" key="1">
    <citation type="submission" date="2020-07" db="EMBL/GenBank/DDBJ databases">
        <title>Facklamia lactis sp. nov., isolated from raw milk.</title>
        <authorList>
            <person name="Doll E.V."/>
            <person name="Huptas C."/>
            <person name="Staib L."/>
            <person name="Wenning M."/>
            <person name="Scherer S."/>
        </authorList>
    </citation>
    <scope>NUCLEOTIDE SEQUENCE [LARGE SCALE GENOMIC DNA]</scope>
    <source>
        <strain evidence="7 8">DSM 111018</strain>
    </source>
</reference>
<dbReference type="SUPFAM" id="SSF56601">
    <property type="entry name" value="beta-lactamase/transpeptidase-like"/>
    <property type="match status" value="1"/>
</dbReference>
<evidence type="ECO:0000256" key="2">
    <source>
        <dbReference type="ARBA" id="ARBA00007171"/>
    </source>
</evidence>
<accession>A0ABS0LQN6</accession>
<evidence type="ECO:0000259" key="5">
    <source>
        <dbReference type="Pfam" id="PF00905"/>
    </source>
</evidence>
<dbReference type="InterPro" id="IPR050515">
    <property type="entry name" value="Beta-lactam/transpept"/>
</dbReference>
<protein>
    <submittedName>
        <fullName evidence="7">Penicillin-binding protein 2</fullName>
    </submittedName>
</protein>
<evidence type="ECO:0000313" key="8">
    <source>
        <dbReference type="Proteomes" id="UP000721415"/>
    </source>
</evidence>
<keyword evidence="4" id="KW-0812">Transmembrane</keyword>
<comment type="caution">
    <text evidence="7">The sequence shown here is derived from an EMBL/GenBank/DDBJ whole genome shotgun (WGS) entry which is preliminary data.</text>
</comment>
<feature type="domain" description="Penicillin-binding protein dimerisation" evidence="6">
    <location>
        <begin position="65"/>
        <end position="218"/>
    </location>
</feature>
<evidence type="ECO:0000256" key="4">
    <source>
        <dbReference type="SAM" id="Phobius"/>
    </source>
</evidence>
<dbReference type="InterPro" id="IPR012338">
    <property type="entry name" value="Beta-lactam/transpept-like"/>
</dbReference>
<dbReference type="Gene3D" id="3.40.710.10">
    <property type="entry name" value="DD-peptidase/beta-lactamase superfamily"/>
    <property type="match status" value="1"/>
</dbReference>
<evidence type="ECO:0000259" key="6">
    <source>
        <dbReference type="Pfam" id="PF03717"/>
    </source>
</evidence>
<dbReference type="PANTHER" id="PTHR30627:SF26">
    <property type="entry name" value="PENICILLIN-BINDING PROTEIN 2B"/>
    <property type="match status" value="1"/>
</dbReference>
<sequence>MKDKKEQQRIEYSVQNLLALSIIVIIIGIVLVLRFGQLSLLKTVNKVDLSNYQHEIPENRSSIAEARRGNIYDQHGQPIAMDTTSYSMYAVLGGDWAEGEVVQDIEQTATVLARYIDLSEEEIRKLLSTEGSDQVEFGPAGSQLTPKVKEQIEAEGLIGIQFKGSTHRYYINDYFASHLVGYVQEVKRESILQPAFKGELGVEATFDDVLSGTKDFGEKKNQKQASQGQDIYLTLDTRIQNILEDAMEKVNQTYQPKNLGAYLVDVKTGKLIAAGQRPSFNLNTREGIDDLWSNLLVETANEPGSTIKILTMASAVERQVFEPGEKFMSGKVEVYDQLVRDYNLYGWGEITFEEGLARSSNVGMVELVNRIGDQEWVQQLEKFGFGQSTNSLLANETSGSLDFSNPVSRIMSGFGQGFSATPIQLLQAFTTIGNHGEMLKVQYIDQIGKGENSYQVQSMGQVIDPKAADYVLDIMVDTVHEPYGTAQSFKSNQVTVAAKTGTAQIANPDGAGYLTGENDYYHSVVAYFPAEDPQYLFYLFLKQPTENHGKIGSQMIAEMFHPVVDAVMINQ</sequence>
<dbReference type="EMBL" id="JACBXQ010000001">
    <property type="protein sequence ID" value="MBG9985681.1"/>
    <property type="molecule type" value="Genomic_DNA"/>
</dbReference>
<evidence type="ECO:0000256" key="1">
    <source>
        <dbReference type="ARBA" id="ARBA00004162"/>
    </source>
</evidence>
<dbReference type="Pfam" id="PF00905">
    <property type="entry name" value="Transpeptidase"/>
    <property type="match status" value="1"/>
</dbReference>
<comment type="similarity">
    <text evidence="2">Belongs to the transpeptidase family.</text>
</comment>